<feature type="transmembrane region" description="Helical" evidence="12">
    <location>
        <begin position="340"/>
        <end position="363"/>
    </location>
</feature>
<accession>I4BRJ1</accession>
<dbReference type="InterPro" id="IPR036259">
    <property type="entry name" value="MFS_trans_sf"/>
</dbReference>
<dbReference type="Pfam" id="PF07690">
    <property type="entry name" value="MFS_1"/>
    <property type="match status" value="1"/>
</dbReference>
<protein>
    <recommendedName>
        <fullName evidence="10">Putative proline/betaine transporter</fullName>
    </recommendedName>
</protein>
<dbReference type="PROSITE" id="PS50850">
    <property type="entry name" value="MFS"/>
    <property type="match status" value="1"/>
</dbReference>
<proteinExistence type="inferred from homology"/>
<keyword evidence="15" id="KW-1185">Reference proteome</keyword>
<comment type="similarity">
    <text evidence="2">Belongs to the major facilitator superfamily. Metabolite:H+ Symporter (MHS) family (TC 2.A.1.6) family.</text>
</comment>
<feature type="transmembrane region" description="Helical" evidence="12">
    <location>
        <begin position="251"/>
        <end position="268"/>
    </location>
</feature>
<feature type="region of interest" description="Disordered" evidence="11">
    <location>
        <begin position="439"/>
        <end position="458"/>
    </location>
</feature>
<evidence type="ECO:0000256" key="7">
    <source>
        <dbReference type="ARBA" id="ARBA00022989"/>
    </source>
</evidence>
<dbReference type="InterPro" id="IPR020846">
    <property type="entry name" value="MFS_dom"/>
</dbReference>
<evidence type="ECO:0000256" key="10">
    <source>
        <dbReference type="ARBA" id="ARBA00039918"/>
    </source>
</evidence>
<dbReference type="PROSITE" id="PS00216">
    <property type="entry name" value="SUGAR_TRANSPORT_1"/>
    <property type="match status" value="1"/>
</dbReference>
<feature type="transmembrane region" description="Helical" evidence="12">
    <location>
        <begin position="407"/>
        <end position="426"/>
    </location>
</feature>
<feature type="transmembrane region" description="Helical" evidence="12">
    <location>
        <begin position="375"/>
        <end position="395"/>
    </location>
</feature>
<dbReference type="STRING" id="710421.Mycch_5213"/>
<evidence type="ECO:0000313" key="14">
    <source>
        <dbReference type="EMBL" id="AFM19898.1"/>
    </source>
</evidence>
<evidence type="ECO:0000256" key="3">
    <source>
        <dbReference type="ARBA" id="ARBA00022448"/>
    </source>
</evidence>
<keyword evidence="4" id="KW-1003">Cell membrane</keyword>
<dbReference type="SUPFAM" id="SSF103473">
    <property type="entry name" value="MFS general substrate transporter"/>
    <property type="match status" value="1"/>
</dbReference>
<dbReference type="PANTHER" id="PTHR43528:SF1">
    <property type="entry name" value="ALPHA-KETOGLUTARATE PERMEASE"/>
    <property type="match status" value="1"/>
</dbReference>
<evidence type="ECO:0000256" key="11">
    <source>
        <dbReference type="SAM" id="MobiDB-lite"/>
    </source>
</evidence>
<dbReference type="InterPro" id="IPR005829">
    <property type="entry name" value="Sugar_transporter_CS"/>
</dbReference>
<dbReference type="PATRIC" id="fig|710421.3.peg.5197"/>
<evidence type="ECO:0000259" key="13">
    <source>
        <dbReference type="PROSITE" id="PS50850"/>
    </source>
</evidence>
<keyword evidence="6" id="KW-0769">Symport</keyword>
<dbReference type="FunFam" id="1.20.1250.20:FF:000001">
    <property type="entry name" value="Dicarboxylate MFS transporter"/>
    <property type="match status" value="1"/>
</dbReference>
<dbReference type="Gene3D" id="1.20.1250.20">
    <property type="entry name" value="MFS general substrate transporter like domains"/>
    <property type="match status" value="2"/>
</dbReference>
<evidence type="ECO:0000256" key="5">
    <source>
        <dbReference type="ARBA" id="ARBA00022692"/>
    </source>
</evidence>
<feature type="domain" description="Major facilitator superfamily (MFS) profile" evidence="13">
    <location>
        <begin position="23"/>
        <end position="433"/>
    </location>
</feature>
<evidence type="ECO:0000256" key="4">
    <source>
        <dbReference type="ARBA" id="ARBA00022475"/>
    </source>
</evidence>
<feature type="transmembrane region" description="Helical" evidence="12">
    <location>
        <begin position="288"/>
        <end position="308"/>
    </location>
</feature>
<evidence type="ECO:0000256" key="1">
    <source>
        <dbReference type="ARBA" id="ARBA00004651"/>
    </source>
</evidence>
<comment type="subcellular location">
    <subcellularLocation>
        <location evidence="1">Cell membrane</location>
        <topology evidence="1">Multi-pass membrane protein</topology>
    </subcellularLocation>
</comment>
<comment type="function">
    <text evidence="9">May be a proton symporter involved in the uptake of osmolytes such as proline and glycine betaine.</text>
</comment>
<dbReference type="GO" id="GO:0005886">
    <property type="term" value="C:plasma membrane"/>
    <property type="evidence" value="ECO:0007669"/>
    <property type="project" value="UniProtKB-SubCell"/>
</dbReference>
<dbReference type="CDD" id="cd17366">
    <property type="entry name" value="MFS_ProP"/>
    <property type="match status" value="1"/>
</dbReference>
<keyword evidence="7 12" id="KW-1133">Transmembrane helix</keyword>
<feature type="transmembrane region" description="Helical" evidence="12">
    <location>
        <begin position="317"/>
        <end position="334"/>
    </location>
</feature>
<feature type="transmembrane region" description="Helical" evidence="12">
    <location>
        <begin position="94"/>
        <end position="115"/>
    </location>
</feature>
<dbReference type="KEGG" id="mcb:Mycch_5213"/>
<dbReference type="InterPro" id="IPR051084">
    <property type="entry name" value="H+-coupled_symporters"/>
</dbReference>
<feature type="transmembrane region" description="Helical" evidence="12">
    <location>
        <begin position="193"/>
        <end position="213"/>
    </location>
</feature>
<dbReference type="GO" id="GO:0015293">
    <property type="term" value="F:symporter activity"/>
    <property type="evidence" value="ECO:0007669"/>
    <property type="project" value="UniProtKB-KW"/>
</dbReference>
<dbReference type="PANTHER" id="PTHR43528">
    <property type="entry name" value="ALPHA-KETOGLUTARATE PERMEASE"/>
    <property type="match status" value="1"/>
</dbReference>
<dbReference type="Proteomes" id="UP000006057">
    <property type="component" value="Chromosome"/>
</dbReference>
<dbReference type="EMBL" id="CP003053">
    <property type="protein sequence ID" value="AFM19898.1"/>
    <property type="molecule type" value="Genomic_DNA"/>
</dbReference>
<dbReference type="OrthoDB" id="8953821at2"/>
<dbReference type="eggNOG" id="COG0477">
    <property type="taxonomic scope" value="Bacteria"/>
</dbReference>
<name>I4BRJ1_MYCCN</name>
<dbReference type="HOGENOM" id="CLU_001265_39_0_11"/>
<evidence type="ECO:0000256" key="9">
    <source>
        <dbReference type="ARBA" id="ARBA00037295"/>
    </source>
</evidence>
<evidence type="ECO:0000256" key="12">
    <source>
        <dbReference type="SAM" id="Phobius"/>
    </source>
</evidence>
<evidence type="ECO:0000256" key="2">
    <source>
        <dbReference type="ARBA" id="ARBA00008240"/>
    </source>
</evidence>
<keyword evidence="5 12" id="KW-0812">Transmembrane</keyword>
<dbReference type="RefSeq" id="WP_014818363.1">
    <property type="nucleotide sequence ID" value="NC_018027.1"/>
</dbReference>
<feature type="transmembrane region" description="Helical" evidence="12">
    <location>
        <begin position="121"/>
        <end position="142"/>
    </location>
</feature>
<feature type="transmembrane region" description="Helical" evidence="12">
    <location>
        <begin position="163"/>
        <end position="187"/>
    </location>
</feature>
<evidence type="ECO:0000256" key="8">
    <source>
        <dbReference type="ARBA" id="ARBA00023136"/>
    </source>
</evidence>
<evidence type="ECO:0000313" key="15">
    <source>
        <dbReference type="Proteomes" id="UP000006057"/>
    </source>
</evidence>
<organism evidence="14 15">
    <name type="scientific">Mycolicibacterium chubuense (strain NBB4)</name>
    <name type="common">Mycobacterium chubuense</name>
    <dbReference type="NCBI Taxonomy" id="710421"/>
    <lineage>
        <taxon>Bacteria</taxon>
        <taxon>Bacillati</taxon>
        <taxon>Actinomycetota</taxon>
        <taxon>Actinomycetes</taxon>
        <taxon>Mycobacteriales</taxon>
        <taxon>Mycobacteriaceae</taxon>
        <taxon>Mycolicibacterium</taxon>
    </lineage>
</organism>
<dbReference type="AlphaFoldDB" id="I4BRJ1"/>
<keyword evidence="8 12" id="KW-0472">Membrane</keyword>
<evidence type="ECO:0000256" key="6">
    <source>
        <dbReference type="ARBA" id="ARBA00022847"/>
    </source>
</evidence>
<keyword evidence="3" id="KW-0813">Transport</keyword>
<reference evidence="14 15" key="1">
    <citation type="submission" date="2012-06" db="EMBL/GenBank/DDBJ databases">
        <title>Complete sequence of chromosome of Mycobacterium chubuense NBB4.</title>
        <authorList>
            <consortium name="US DOE Joint Genome Institute"/>
            <person name="Lucas S."/>
            <person name="Han J."/>
            <person name="Lapidus A."/>
            <person name="Cheng J.-F."/>
            <person name="Goodwin L."/>
            <person name="Pitluck S."/>
            <person name="Peters L."/>
            <person name="Mikhailova N."/>
            <person name="Teshima H."/>
            <person name="Detter J.C."/>
            <person name="Han C."/>
            <person name="Tapia R."/>
            <person name="Land M."/>
            <person name="Hauser L."/>
            <person name="Kyrpides N."/>
            <person name="Ivanova N."/>
            <person name="Pagani I."/>
            <person name="Mattes T."/>
            <person name="Holmes A."/>
            <person name="Rutledge P."/>
            <person name="Paulsen I."/>
            <person name="Coleman N."/>
            <person name="Woyke T."/>
        </authorList>
    </citation>
    <scope>NUCLEOTIDE SEQUENCE [LARGE SCALE GENOMIC DNA]</scope>
    <source>
        <strain evidence="14 15">NBB4</strain>
    </source>
</reference>
<dbReference type="InterPro" id="IPR011701">
    <property type="entry name" value="MFS"/>
</dbReference>
<gene>
    <name evidence="14" type="ordered locus">Mycch_5213</name>
</gene>
<feature type="transmembrane region" description="Helical" evidence="12">
    <location>
        <begin position="62"/>
        <end position="82"/>
    </location>
</feature>
<sequence length="458" mass="49164">MDSGESRPATADKEPPPGVIKKAITASAIGNATEWFDYGIYAYGVTYISAAIFPGDAASATLLALMTFAVSFLVRPLGGFVWGPLGDRLGRKRVLAITIVLMAGATFCAGLVPTYATIGMWAPFLLVLLRMIQGFSTGGEYGGAATFMAEYAPSRRRGMLGSFLEFGTLSGFSLGALLMLGCSLVLGDDQMHAWGWRLPFLVAAPLGLVGVYLRSRLEDTPVFRELERKGRTEEETATQFRELIARYWRPILQLGGMVVALNVVNYTLLTYMPTYLETQIGLSADQSLVVPIIGMLSMMVFVPFAGLLSDRVGRKPLWWFSLIGLFVAGIPMFLLMGTNLAGALIGFAVLGLLYVPQLATISATFPAMFPTHVRYAGFAIAYNVSTSLFGGTAPAVNDWLTTSTGDVLFPAYYMMGACVIGAIALWKVPETARCPIDGTVTPGTDAAPDPVPFEKNPA</sequence>
<dbReference type="PROSITE" id="PS00217">
    <property type="entry name" value="SUGAR_TRANSPORT_2"/>
    <property type="match status" value="1"/>
</dbReference>